<dbReference type="InterPro" id="IPR051209">
    <property type="entry name" value="FAD-bind_Monooxygenase_sf"/>
</dbReference>
<dbReference type="GO" id="GO:0050661">
    <property type="term" value="F:NADP binding"/>
    <property type="evidence" value="ECO:0007669"/>
    <property type="project" value="InterPro"/>
</dbReference>
<reference evidence="5 6" key="1">
    <citation type="submission" date="2016-07" db="EMBL/GenBank/DDBJ databases">
        <title>Pervasive Adenine N6-methylation of Active Genes in Fungi.</title>
        <authorList>
            <consortium name="DOE Joint Genome Institute"/>
            <person name="Mondo S.J."/>
            <person name="Dannebaum R.O."/>
            <person name="Kuo R.C."/>
            <person name="Labutti K."/>
            <person name="Haridas S."/>
            <person name="Kuo A."/>
            <person name="Salamov A."/>
            <person name="Ahrendt S.R."/>
            <person name="Lipzen A."/>
            <person name="Sullivan W."/>
            <person name="Andreopoulos W.B."/>
            <person name="Clum A."/>
            <person name="Lindquist E."/>
            <person name="Daum C."/>
            <person name="Ramamoorthy G.K."/>
            <person name="Gryganskyi A."/>
            <person name="Culley D."/>
            <person name="Magnuson J.K."/>
            <person name="James T.Y."/>
            <person name="O'Malley M.A."/>
            <person name="Stajich J.E."/>
            <person name="Spatafora J.W."/>
            <person name="Visel A."/>
            <person name="Grigoriev I.V."/>
        </authorList>
    </citation>
    <scope>NUCLEOTIDE SEQUENCE [LARGE SCALE GENOMIC DNA]</scope>
    <source>
        <strain evidence="5 6">NRRL 3301</strain>
    </source>
</reference>
<evidence type="ECO:0000256" key="2">
    <source>
        <dbReference type="ARBA" id="ARBA00022630"/>
    </source>
</evidence>
<dbReference type="AlphaFoldDB" id="A0A1X2GVM3"/>
<dbReference type="PANTHER" id="PTHR42877:SF4">
    <property type="entry name" value="FAD_NAD(P)-BINDING DOMAIN-CONTAINING PROTEIN-RELATED"/>
    <property type="match status" value="1"/>
</dbReference>
<evidence type="ECO:0000256" key="1">
    <source>
        <dbReference type="ARBA" id="ARBA00010139"/>
    </source>
</evidence>
<dbReference type="STRING" id="101127.A0A1X2GVM3"/>
<evidence type="ECO:0000256" key="3">
    <source>
        <dbReference type="ARBA" id="ARBA00022827"/>
    </source>
</evidence>
<keyword evidence="4" id="KW-0560">Oxidoreductase</keyword>
<keyword evidence="3" id="KW-0274">FAD</keyword>
<organism evidence="5 6">
    <name type="scientific">Hesseltinella vesiculosa</name>
    <dbReference type="NCBI Taxonomy" id="101127"/>
    <lineage>
        <taxon>Eukaryota</taxon>
        <taxon>Fungi</taxon>
        <taxon>Fungi incertae sedis</taxon>
        <taxon>Mucoromycota</taxon>
        <taxon>Mucoromycotina</taxon>
        <taxon>Mucoromycetes</taxon>
        <taxon>Mucorales</taxon>
        <taxon>Cunninghamellaceae</taxon>
        <taxon>Hesseltinella</taxon>
    </lineage>
</organism>
<comment type="caution">
    <text evidence="5">The sequence shown here is derived from an EMBL/GenBank/DDBJ whole genome shotgun (WGS) entry which is preliminary data.</text>
</comment>
<accession>A0A1X2GVM3</accession>
<dbReference type="Gene3D" id="3.50.50.60">
    <property type="entry name" value="FAD/NAD(P)-binding domain"/>
    <property type="match status" value="5"/>
</dbReference>
<keyword evidence="6" id="KW-1185">Reference proteome</keyword>
<dbReference type="InterPro" id="IPR020946">
    <property type="entry name" value="Flavin_mOase-like"/>
</dbReference>
<keyword evidence="2" id="KW-0285">Flavoprotein</keyword>
<proteinExistence type="inferred from homology"/>
<dbReference type="PANTHER" id="PTHR42877">
    <property type="entry name" value="L-ORNITHINE N(5)-MONOOXYGENASE-RELATED"/>
    <property type="match status" value="1"/>
</dbReference>
<dbReference type="Proteomes" id="UP000242146">
    <property type="component" value="Unassembled WGS sequence"/>
</dbReference>
<evidence type="ECO:0000313" key="6">
    <source>
        <dbReference type="Proteomes" id="UP000242146"/>
    </source>
</evidence>
<name>A0A1X2GVM3_9FUNG</name>
<protein>
    <submittedName>
        <fullName evidence="5">FAD/NAD(P)-binding domain-containing protein</fullName>
    </submittedName>
</protein>
<dbReference type="EMBL" id="MCGT01000002">
    <property type="protein sequence ID" value="ORX62084.1"/>
    <property type="molecule type" value="Genomic_DNA"/>
</dbReference>
<dbReference type="Pfam" id="PF00743">
    <property type="entry name" value="FMO-like"/>
    <property type="match status" value="2"/>
</dbReference>
<dbReference type="InterPro" id="IPR036188">
    <property type="entry name" value="FAD/NAD-bd_sf"/>
</dbReference>
<evidence type="ECO:0000256" key="4">
    <source>
        <dbReference type="ARBA" id="ARBA00023002"/>
    </source>
</evidence>
<evidence type="ECO:0000313" key="5">
    <source>
        <dbReference type="EMBL" id="ORX62084.1"/>
    </source>
</evidence>
<dbReference type="GO" id="GO:0050660">
    <property type="term" value="F:flavin adenine dinucleotide binding"/>
    <property type="evidence" value="ECO:0007669"/>
    <property type="project" value="InterPro"/>
</dbReference>
<dbReference type="SUPFAM" id="SSF51905">
    <property type="entry name" value="FAD/NAD(P)-binding domain"/>
    <property type="match status" value="2"/>
</dbReference>
<comment type="similarity">
    <text evidence="1">Belongs to the FAD-binding monooxygenase family.</text>
</comment>
<sequence length="979" mass="111714">MSYSCLVIGAGFSGICSAIQLQKQLGITADIVESTSSVGGTWHTNTYPGCQCDIPSHLYSFSFELNSDWSAYFSPQPEIWDYLRRVAQKYDLYRTIQFNTTVQRAEWDVQCNMWKVIIQPADQPAYTKYYHFVFSCIGGLRIPQIPDQFTNFSGQIVHTAQWNSNIDFKNKTVAVIGNGASAVQALPQLQKLAKHVFNFQRTPTWVSPREQFSYSQWAKLYFRWVPFAMRFYRWFLYWQRELRFQMIQSPDGTFARKVREIFTQSIHQRLHQAGRQDLIPILLPKYSVGCKRITQSEDFYEALCQSNVTVIPHGATRVDGNKVIASNDEVVEADILVLATGFQVHNRFGHFDIVGRNGVSLKDLWDDASPVTYKSVSVANYPNYFMMLGPGSALGHNSVVCMIEHQVNYAVACIKRMQRYNLAYIEPKQEAAQRFTDKLNKDLQGTAWLSGCSSWYLNKHGVASTVWSGTVTSFWWTLKWFAMDDYHQTKATKSLFSGICAAIQVEKEFGVKATIFEALSDLGGTWWANQYPGAACDVPSHLYSLSFEKNPNWSERFSCQSEIHAYLQGVARKYNLYDQAMLNTEVVSADWQEAEKKWKLTVRENGAAATHAMYFDAVFAGLGPLRVANIPKEFKDFQGPIVHTASWDSSLDFTGKRIAVVGSGASAVQAIPKLQPVVAHLTNYMRTPTWCKPRRQYHYSTLVKFIFRWIPFALRLYRFSLYFRYEVQYLGFRYYNTAIGKAVRANFLKQVKRRCMAKGRPDMYEKLMPTYEVGCRRITPSECYIESLCESNVYVDRSGVASVNGRTITSKDGHEDTFDILVLATGFNTVGFLGNLQVNGRDNVNLNKLWDENYPDTYKTVGIHGFPNFYMLLGPGSALGHNSVVTMIEIQVANAIKCLKQLRGNVKAIEPTLEAQNSFVAGLKKNLSKTVWATNCGSWYTREDGQVFSLWSGPVFTFYWLLRNNDFHRDFIKHTSSKI</sequence>
<dbReference type="GO" id="GO:0004499">
    <property type="term" value="F:N,N-dimethylaniline monooxygenase activity"/>
    <property type="evidence" value="ECO:0007669"/>
    <property type="project" value="InterPro"/>
</dbReference>
<dbReference type="OrthoDB" id="74360at2759"/>
<gene>
    <name evidence="5" type="ORF">DM01DRAFT_1403797</name>
</gene>
<dbReference type="PRINTS" id="PR00469">
    <property type="entry name" value="PNDRDTASEII"/>
</dbReference>